<feature type="compositionally biased region" description="Polar residues" evidence="1">
    <location>
        <begin position="195"/>
        <end position="206"/>
    </location>
</feature>
<dbReference type="Proteomes" id="UP000663828">
    <property type="component" value="Unassembled WGS sequence"/>
</dbReference>
<dbReference type="EMBL" id="CAJNOR010001333">
    <property type="protein sequence ID" value="CAF1123699.1"/>
    <property type="molecule type" value="Genomic_DNA"/>
</dbReference>
<dbReference type="AlphaFoldDB" id="A0A815R287"/>
<accession>A0A815R287</accession>
<comment type="caution">
    <text evidence="3">The sequence shown here is derived from an EMBL/GenBank/DDBJ whole genome shotgun (WGS) entry which is preliminary data.</text>
</comment>
<sequence length="240" mass="27880">MISYSFPLVEHISTWPVKSRSDIIYIIGLFKQLLSISFVIHQSIDKIKRSSEFDSQLILNDIEKYLHCSATCRIDLTSENDRKPDLLHFWLRERSLNEILFNNEKRSRFKYFWYKIKNLFGIREEEEIDDEEQQQQQHQEEGEEDEEKEDFEININHEDNPGYYGTVGSGRNPAARNLPELAGIGENCAGIEKSCTGTVSDFNGSSRRNDRPGLIYPGDDSRKAQRVKSMPQEKLKAVRG</sequence>
<keyword evidence="4" id="KW-1185">Reference proteome</keyword>
<evidence type="ECO:0000313" key="3">
    <source>
        <dbReference type="EMBL" id="CAF1471454.1"/>
    </source>
</evidence>
<proteinExistence type="predicted"/>
<name>A0A815R287_ADIRI</name>
<organism evidence="3 5">
    <name type="scientific">Adineta ricciae</name>
    <name type="common">Rotifer</name>
    <dbReference type="NCBI Taxonomy" id="249248"/>
    <lineage>
        <taxon>Eukaryota</taxon>
        <taxon>Metazoa</taxon>
        <taxon>Spiralia</taxon>
        <taxon>Gnathifera</taxon>
        <taxon>Rotifera</taxon>
        <taxon>Eurotatoria</taxon>
        <taxon>Bdelloidea</taxon>
        <taxon>Adinetida</taxon>
        <taxon>Adinetidae</taxon>
        <taxon>Adineta</taxon>
    </lineage>
</organism>
<reference evidence="3" key="1">
    <citation type="submission" date="2021-02" db="EMBL/GenBank/DDBJ databases">
        <authorList>
            <person name="Nowell W R."/>
        </authorList>
    </citation>
    <scope>NUCLEOTIDE SEQUENCE</scope>
</reference>
<feature type="region of interest" description="Disordered" evidence="1">
    <location>
        <begin position="126"/>
        <end position="149"/>
    </location>
</feature>
<evidence type="ECO:0000313" key="2">
    <source>
        <dbReference type="EMBL" id="CAF1123699.1"/>
    </source>
</evidence>
<evidence type="ECO:0000313" key="4">
    <source>
        <dbReference type="Proteomes" id="UP000663828"/>
    </source>
</evidence>
<protein>
    <submittedName>
        <fullName evidence="3">Uncharacterized protein</fullName>
    </submittedName>
</protein>
<dbReference type="Proteomes" id="UP000663852">
    <property type="component" value="Unassembled WGS sequence"/>
</dbReference>
<dbReference type="EMBL" id="CAJNOJ010000508">
    <property type="protein sequence ID" value="CAF1471454.1"/>
    <property type="molecule type" value="Genomic_DNA"/>
</dbReference>
<evidence type="ECO:0000313" key="5">
    <source>
        <dbReference type="Proteomes" id="UP000663852"/>
    </source>
</evidence>
<feature type="region of interest" description="Disordered" evidence="1">
    <location>
        <begin position="195"/>
        <end position="240"/>
    </location>
</feature>
<gene>
    <name evidence="3" type="ORF">EDS130_LOCUS40821</name>
    <name evidence="2" type="ORF">XAT740_LOCUS19522</name>
</gene>
<evidence type="ECO:0000256" key="1">
    <source>
        <dbReference type="SAM" id="MobiDB-lite"/>
    </source>
</evidence>
<feature type="compositionally biased region" description="Basic and acidic residues" evidence="1">
    <location>
        <begin position="231"/>
        <end position="240"/>
    </location>
</feature>